<evidence type="ECO:0000313" key="7">
    <source>
        <dbReference type="Proteomes" id="UP001580407"/>
    </source>
</evidence>
<feature type="coiled-coil region" evidence="4">
    <location>
        <begin position="31"/>
        <end position="58"/>
    </location>
</feature>
<keyword evidence="2" id="KW-0238">DNA-binding</keyword>
<evidence type="ECO:0000259" key="5">
    <source>
        <dbReference type="PROSITE" id="PS50937"/>
    </source>
</evidence>
<dbReference type="SMART" id="SM00422">
    <property type="entry name" value="HTH_MERR"/>
    <property type="match status" value="1"/>
</dbReference>
<name>A0ABV5BAC8_9BACL</name>
<dbReference type="InterPro" id="IPR047057">
    <property type="entry name" value="MerR_fam"/>
</dbReference>
<dbReference type="EMBL" id="JBHILM010000019">
    <property type="protein sequence ID" value="MFB5682640.1"/>
    <property type="molecule type" value="Genomic_DNA"/>
</dbReference>
<sequence length="121" mass="14238">MKIHELAQKTGLTPATIRFYEKEGLLDQRHVRRQENNYRDYSNEAVEHLQTIKRLQAAGFTLSELRKYTIADTKNKLVLQNIVELISEKVAEIDRRKAELEHTQALLERILANKIRQLNEK</sequence>
<evidence type="ECO:0000256" key="1">
    <source>
        <dbReference type="ARBA" id="ARBA00023015"/>
    </source>
</evidence>
<dbReference type="PANTHER" id="PTHR30204">
    <property type="entry name" value="REDOX-CYCLING DRUG-SENSING TRANSCRIPTIONAL ACTIVATOR SOXR"/>
    <property type="match status" value="1"/>
</dbReference>
<accession>A0ABV5BAC8</accession>
<evidence type="ECO:0000256" key="2">
    <source>
        <dbReference type="ARBA" id="ARBA00023125"/>
    </source>
</evidence>
<gene>
    <name evidence="6" type="ORF">ACE3NQ_17120</name>
</gene>
<keyword evidence="3" id="KW-0804">Transcription</keyword>
<evidence type="ECO:0000256" key="3">
    <source>
        <dbReference type="ARBA" id="ARBA00023163"/>
    </source>
</evidence>
<comment type="caution">
    <text evidence="6">The sequence shown here is derived from an EMBL/GenBank/DDBJ whole genome shotgun (WGS) entry which is preliminary data.</text>
</comment>
<reference evidence="6 7" key="1">
    <citation type="submission" date="2024-09" db="EMBL/GenBank/DDBJ databases">
        <authorList>
            <person name="Ruan L."/>
        </authorList>
    </citation>
    <scope>NUCLEOTIDE SEQUENCE [LARGE SCALE GENOMIC DNA]</scope>
    <source>
        <strain evidence="6 7">D33</strain>
    </source>
</reference>
<feature type="domain" description="HTH merR-type" evidence="5">
    <location>
        <begin position="1"/>
        <end position="71"/>
    </location>
</feature>
<dbReference type="InterPro" id="IPR009061">
    <property type="entry name" value="DNA-bd_dom_put_sf"/>
</dbReference>
<dbReference type="Pfam" id="PF13411">
    <property type="entry name" value="MerR_1"/>
    <property type="match status" value="1"/>
</dbReference>
<keyword evidence="7" id="KW-1185">Reference proteome</keyword>
<dbReference type="InterPro" id="IPR000551">
    <property type="entry name" value="MerR-type_HTH_dom"/>
</dbReference>
<dbReference type="PANTHER" id="PTHR30204:SF94">
    <property type="entry name" value="HEAVY METAL-DEPENDENT TRANSCRIPTIONAL REGULATOR HI_0293-RELATED"/>
    <property type="match status" value="1"/>
</dbReference>
<keyword evidence="1" id="KW-0805">Transcription regulation</keyword>
<dbReference type="Proteomes" id="UP001580407">
    <property type="component" value="Unassembled WGS sequence"/>
</dbReference>
<proteinExistence type="predicted"/>
<dbReference type="SUPFAM" id="SSF46955">
    <property type="entry name" value="Putative DNA-binding domain"/>
    <property type="match status" value="1"/>
</dbReference>
<protein>
    <submittedName>
        <fullName evidence="6">MerR family transcriptional regulator</fullName>
    </submittedName>
</protein>
<keyword evidence="4" id="KW-0175">Coiled coil</keyword>
<evidence type="ECO:0000313" key="6">
    <source>
        <dbReference type="EMBL" id="MFB5682640.1"/>
    </source>
</evidence>
<evidence type="ECO:0000256" key="4">
    <source>
        <dbReference type="SAM" id="Coils"/>
    </source>
</evidence>
<dbReference type="PROSITE" id="PS50937">
    <property type="entry name" value="HTH_MERR_2"/>
    <property type="match status" value="1"/>
</dbReference>
<organism evidence="6 7">
    <name type="scientific">Paenibacillus terreus</name>
    <dbReference type="NCBI Taxonomy" id="1387834"/>
    <lineage>
        <taxon>Bacteria</taxon>
        <taxon>Bacillati</taxon>
        <taxon>Bacillota</taxon>
        <taxon>Bacilli</taxon>
        <taxon>Bacillales</taxon>
        <taxon>Paenibacillaceae</taxon>
        <taxon>Paenibacillus</taxon>
    </lineage>
</organism>
<dbReference type="RefSeq" id="WP_375526391.1">
    <property type="nucleotide sequence ID" value="NZ_JBHILM010000019.1"/>
</dbReference>
<dbReference type="Gene3D" id="1.10.1660.10">
    <property type="match status" value="1"/>
</dbReference>